<accession>A0AA88JGX3</accession>
<dbReference type="AlphaFoldDB" id="A0AA88JGX3"/>
<name>A0AA88JGX3_FICCA</name>
<protein>
    <submittedName>
        <fullName evidence="1">Uncharacterized protein</fullName>
    </submittedName>
</protein>
<gene>
    <name evidence="1" type="ORF">TIFTF001_053746</name>
</gene>
<dbReference type="EMBL" id="BTGU01013315">
    <property type="protein sequence ID" value="GMN73835.1"/>
    <property type="molecule type" value="Genomic_DNA"/>
</dbReference>
<organism evidence="1 2">
    <name type="scientific">Ficus carica</name>
    <name type="common">Common fig</name>
    <dbReference type="NCBI Taxonomy" id="3494"/>
    <lineage>
        <taxon>Eukaryota</taxon>
        <taxon>Viridiplantae</taxon>
        <taxon>Streptophyta</taxon>
        <taxon>Embryophyta</taxon>
        <taxon>Tracheophyta</taxon>
        <taxon>Spermatophyta</taxon>
        <taxon>Magnoliopsida</taxon>
        <taxon>eudicotyledons</taxon>
        <taxon>Gunneridae</taxon>
        <taxon>Pentapetalae</taxon>
        <taxon>rosids</taxon>
        <taxon>fabids</taxon>
        <taxon>Rosales</taxon>
        <taxon>Moraceae</taxon>
        <taxon>Ficeae</taxon>
        <taxon>Ficus</taxon>
    </lineage>
</organism>
<reference evidence="1" key="1">
    <citation type="submission" date="2023-07" db="EMBL/GenBank/DDBJ databases">
        <title>draft genome sequence of fig (Ficus carica).</title>
        <authorList>
            <person name="Takahashi T."/>
            <person name="Nishimura K."/>
        </authorList>
    </citation>
    <scope>NUCLEOTIDE SEQUENCE</scope>
</reference>
<proteinExistence type="predicted"/>
<keyword evidence="2" id="KW-1185">Reference proteome</keyword>
<evidence type="ECO:0000313" key="1">
    <source>
        <dbReference type="EMBL" id="GMN73835.1"/>
    </source>
</evidence>
<comment type="caution">
    <text evidence="1">The sequence shown here is derived from an EMBL/GenBank/DDBJ whole genome shotgun (WGS) entry which is preliminary data.</text>
</comment>
<evidence type="ECO:0000313" key="2">
    <source>
        <dbReference type="Proteomes" id="UP001187192"/>
    </source>
</evidence>
<dbReference type="Gramene" id="FCD_00034267-RA">
    <property type="protein sequence ID" value="FCD_00034267-RA:cds"/>
    <property type="gene ID" value="FCD_00034267"/>
</dbReference>
<sequence length="84" mass="9624">MRQLLRARFWYAQATFCNARVRREFLNAWRHSADEEASSRALDCLRSSGPGTLYWFDVVSWRLATGYACAALAHLRDLSADPTV</sequence>
<dbReference type="Proteomes" id="UP001187192">
    <property type="component" value="Unassembled WGS sequence"/>
</dbReference>